<protein>
    <submittedName>
        <fullName evidence="2">Uncharacterized protein</fullName>
    </submittedName>
</protein>
<feature type="region of interest" description="Disordered" evidence="1">
    <location>
        <begin position="1"/>
        <end position="80"/>
    </location>
</feature>
<proteinExistence type="predicted"/>
<sequence length="202" mass="21671">MTDPIRGRCTGGCGSTTLAPEPRGVEKLIERNERTTEGGDIEEERGKEGDLSVMMSESKDEGGGAADRRMRGRKYARRRGRTNGAGTVDVDEGIDILIVNTYGHPIVHGPYVEGPVMLHLHPTSTSTSTSTAHNHASNSIGSAPLCRSGVELGKATHRLARTSASRGVGTLKGDRGADSKTRWDEYVERQCAGPQVVMQTIE</sequence>
<dbReference type="Proteomes" id="UP000807469">
    <property type="component" value="Unassembled WGS sequence"/>
</dbReference>
<feature type="compositionally biased region" description="Basic and acidic residues" evidence="1">
    <location>
        <begin position="57"/>
        <end position="69"/>
    </location>
</feature>
<feature type="compositionally biased region" description="Basic and acidic residues" evidence="1">
    <location>
        <begin position="23"/>
        <end position="37"/>
    </location>
</feature>
<feature type="compositionally biased region" description="Basic residues" evidence="1">
    <location>
        <begin position="70"/>
        <end position="80"/>
    </location>
</feature>
<evidence type="ECO:0000313" key="2">
    <source>
        <dbReference type="EMBL" id="KAF9477502.1"/>
    </source>
</evidence>
<organism evidence="2 3">
    <name type="scientific">Pholiota conissans</name>
    <dbReference type="NCBI Taxonomy" id="109636"/>
    <lineage>
        <taxon>Eukaryota</taxon>
        <taxon>Fungi</taxon>
        <taxon>Dikarya</taxon>
        <taxon>Basidiomycota</taxon>
        <taxon>Agaricomycotina</taxon>
        <taxon>Agaricomycetes</taxon>
        <taxon>Agaricomycetidae</taxon>
        <taxon>Agaricales</taxon>
        <taxon>Agaricineae</taxon>
        <taxon>Strophariaceae</taxon>
        <taxon>Pholiota</taxon>
    </lineage>
</organism>
<dbReference type="AlphaFoldDB" id="A0A9P6CSN1"/>
<keyword evidence="3" id="KW-1185">Reference proteome</keyword>
<name>A0A9P6CSN1_9AGAR</name>
<evidence type="ECO:0000256" key="1">
    <source>
        <dbReference type="SAM" id="MobiDB-lite"/>
    </source>
</evidence>
<gene>
    <name evidence="2" type="ORF">BDN70DRAFT_896488</name>
</gene>
<evidence type="ECO:0000313" key="3">
    <source>
        <dbReference type="Proteomes" id="UP000807469"/>
    </source>
</evidence>
<comment type="caution">
    <text evidence="2">The sequence shown here is derived from an EMBL/GenBank/DDBJ whole genome shotgun (WGS) entry which is preliminary data.</text>
</comment>
<reference evidence="2" key="1">
    <citation type="submission" date="2020-11" db="EMBL/GenBank/DDBJ databases">
        <authorList>
            <consortium name="DOE Joint Genome Institute"/>
            <person name="Ahrendt S."/>
            <person name="Riley R."/>
            <person name="Andreopoulos W."/>
            <person name="Labutti K."/>
            <person name="Pangilinan J."/>
            <person name="Ruiz-Duenas F.J."/>
            <person name="Barrasa J.M."/>
            <person name="Sanchez-Garcia M."/>
            <person name="Camarero S."/>
            <person name="Miyauchi S."/>
            <person name="Serrano A."/>
            <person name="Linde D."/>
            <person name="Babiker R."/>
            <person name="Drula E."/>
            <person name="Ayuso-Fernandez I."/>
            <person name="Pacheco R."/>
            <person name="Padilla G."/>
            <person name="Ferreira P."/>
            <person name="Barriuso J."/>
            <person name="Kellner H."/>
            <person name="Castanera R."/>
            <person name="Alfaro M."/>
            <person name="Ramirez L."/>
            <person name="Pisabarro A.G."/>
            <person name="Kuo A."/>
            <person name="Tritt A."/>
            <person name="Lipzen A."/>
            <person name="He G."/>
            <person name="Yan M."/>
            <person name="Ng V."/>
            <person name="Cullen D."/>
            <person name="Martin F."/>
            <person name="Rosso M.-N."/>
            <person name="Henrissat B."/>
            <person name="Hibbett D."/>
            <person name="Martinez A.T."/>
            <person name="Grigoriev I.V."/>
        </authorList>
    </citation>
    <scope>NUCLEOTIDE SEQUENCE</scope>
    <source>
        <strain evidence="2">CIRM-BRFM 674</strain>
    </source>
</reference>
<accession>A0A9P6CSN1</accession>
<dbReference type="EMBL" id="MU155259">
    <property type="protein sequence ID" value="KAF9477502.1"/>
    <property type="molecule type" value="Genomic_DNA"/>
</dbReference>